<dbReference type="Proteomes" id="UP001596417">
    <property type="component" value="Unassembled WGS sequence"/>
</dbReference>
<comment type="caution">
    <text evidence="2">The sequence shown here is derived from an EMBL/GenBank/DDBJ whole genome shotgun (WGS) entry which is preliminary data.</text>
</comment>
<name>A0ABD5YMT6_9EURY</name>
<organism evidence="2 3">
    <name type="scientific">Halocatena marina</name>
    <dbReference type="NCBI Taxonomy" id="2934937"/>
    <lineage>
        <taxon>Archaea</taxon>
        <taxon>Methanobacteriati</taxon>
        <taxon>Methanobacteriota</taxon>
        <taxon>Stenosarchaea group</taxon>
        <taxon>Halobacteria</taxon>
        <taxon>Halobacteriales</taxon>
        <taxon>Natronomonadaceae</taxon>
        <taxon>Halocatena</taxon>
    </lineage>
</organism>
<dbReference type="AlphaFoldDB" id="A0ABD5YMT6"/>
<dbReference type="EMBL" id="JBHTAX010000001">
    <property type="protein sequence ID" value="MFC7189319.1"/>
    <property type="molecule type" value="Genomic_DNA"/>
</dbReference>
<feature type="compositionally biased region" description="Acidic residues" evidence="1">
    <location>
        <begin position="103"/>
        <end position="126"/>
    </location>
</feature>
<accession>A0ABD5YMT6</accession>
<feature type="region of interest" description="Disordered" evidence="1">
    <location>
        <begin position="101"/>
        <end position="126"/>
    </location>
</feature>
<dbReference type="GeneID" id="76198891"/>
<gene>
    <name evidence="2" type="ORF">ACFQL7_05310</name>
</gene>
<evidence type="ECO:0000256" key="1">
    <source>
        <dbReference type="SAM" id="MobiDB-lite"/>
    </source>
</evidence>
<dbReference type="RefSeq" id="WP_264555021.1">
    <property type="nucleotide sequence ID" value="NZ_CP109979.1"/>
</dbReference>
<evidence type="ECO:0000313" key="2">
    <source>
        <dbReference type="EMBL" id="MFC7189319.1"/>
    </source>
</evidence>
<protein>
    <submittedName>
        <fullName evidence="2">Uncharacterized protein</fullName>
    </submittedName>
</protein>
<sequence length="126" mass="13570">MTSCPFEIGDTVIDRDDSLAPRSVVVSLPSKAAADWLMYGGVTVAQANPQYPADASIVVVVAVNDVDRYLPEWDAETPLARSTLNEAGIYYRASPACCLTTAEPDENSPTDLDDINTAEIEDCNRS</sequence>
<keyword evidence="3" id="KW-1185">Reference proteome</keyword>
<reference evidence="2 3" key="1">
    <citation type="journal article" date="2019" name="Int. J. Syst. Evol. Microbiol.">
        <title>The Global Catalogue of Microorganisms (GCM) 10K type strain sequencing project: providing services to taxonomists for standard genome sequencing and annotation.</title>
        <authorList>
            <consortium name="The Broad Institute Genomics Platform"/>
            <consortium name="The Broad Institute Genome Sequencing Center for Infectious Disease"/>
            <person name="Wu L."/>
            <person name="Ma J."/>
        </authorList>
    </citation>
    <scope>NUCLEOTIDE SEQUENCE [LARGE SCALE GENOMIC DNA]</scope>
    <source>
        <strain evidence="2 3">RDMS1</strain>
    </source>
</reference>
<proteinExistence type="predicted"/>
<evidence type="ECO:0000313" key="3">
    <source>
        <dbReference type="Proteomes" id="UP001596417"/>
    </source>
</evidence>